<protein>
    <recommendedName>
        <fullName evidence="1">F-box domain-containing protein</fullName>
    </recommendedName>
</protein>
<reference evidence="2 3" key="1">
    <citation type="submission" date="2014-04" db="EMBL/GenBank/DDBJ databases">
        <authorList>
            <consortium name="DOE Joint Genome Institute"/>
            <person name="Kuo A."/>
            <person name="Girlanda M."/>
            <person name="Perotto S."/>
            <person name="Kohler A."/>
            <person name="Nagy L.G."/>
            <person name="Floudas D."/>
            <person name="Copeland A."/>
            <person name="Barry K.W."/>
            <person name="Cichocki N."/>
            <person name="Veneault-Fourrey C."/>
            <person name="LaButti K."/>
            <person name="Lindquist E.A."/>
            <person name="Lipzen A."/>
            <person name="Lundell T."/>
            <person name="Morin E."/>
            <person name="Murat C."/>
            <person name="Sun H."/>
            <person name="Tunlid A."/>
            <person name="Henrissat B."/>
            <person name="Grigoriev I.V."/>
            <person name="Hibbett D.S."/>
            <person name="Martin F."/>
            <person name="Nordberg H.P."/>
            <person name="Cantor M.N."/>
            <person name="Hua S.X."/>
        </authorList>
    </citation>
    <scope>NUCLEOTIDE SEQUENCE [LARGE SCALE GENOMIC DNA]</scope>
    <source>
        <strain evidence="2 3">MUT 4182</strain>
    </source>
</reference>
<evidence type="ECO:0000313" key="3">
    <source>
        <dbReference type="Proteomes" id="UP000054248"/>
    </source>
</evidence>
<dbReference type="SUPFAM" id="SSF52047">
    <property type="entry name" value="RNI-like"/>
    <property type="match status" value="1"/>
</dbReference>
<evidence type="ECO:0000313" key="2">
    <source>
        <dbReference type="EMBL" id="KIO31791.1"/>
    </source>
</evidence>
<dbReference type="OrthoDB" id="2447803at2759"/>
<dbReference type="InterPro" id="IPR032675">
    <property type="entry name" value="LRR_dom_sf"/>
</dbReference>
<dbReference type="Gene3D" id="3.80.10.10">
    <property type="entry name" value="Ribonuclease Inhibitor"/>
    <property type="match status" value="1"/>
</dbReference>
<feature type="domain" description="F-box" evidence="1">
    <location>
        <begin position="12"/>
        <end position="49"/>
    </location>
</feature>
<gene>
    <name evidence="2" type="ORF">M407DRAFT_4887</name>
</gene>
<dbReference type="HOGENOM" id="CLU_021164_5_3_1"/>
<accession>A0A0C3QSA3</accession>
<dbReference type="Proteomes" id="UP000054248">
    <property type="component" value="Unassembled WGS sequence"/>
</dbReference>
<dbReference type="EMBL" id="KN822960">
    <property type="protein sequence ID" value="KIO31791.1"/>
    <property type="molecule type" value="Genomic_DNA"/>
</dbReference>
<dbReference type="InterPro" id="IPR001810">
    <property type="entry name" value="F-box_dom"/>
</dbReference>
<reference evidence="3" key="2">
    <citation type="submission" date="2015-01" db="EMBL/GenBank/DDBJ databases">
        <title>Evolutionary Origins and Diversification of the Mycorrhizal Mutualists.</title>
        <authorList>
            <consortium name="DOE Joint Genome Institute"/>
            <consortium name="Mycorrhizal Genomics Consortium"/>
            <person name="Kohler A."/>
            <person name="Kuo A."/>
            <person name="Nagy L.G."/>
            <person name="Floudas D."/>
            <person name="Copeland A."/>
            <person name="Barry K.W."/>
            <person name="Cichocki N."/>
            <person name="Veneault-Fourrey C."/>
            <person name="LaButti K."/>
            <person name="Lindquist E.A."/>
            <person name="Lipzen A."/>
            <person name="Lundell T."/>
            <person name="Morin E."/>
            <person name="Murat C."/>
            <person name="Riley R."/>
            <person name="Ohm R."/>
            <person name="Sun H."/>
            <person name="Tunlid A."/>
            <person name="Henrissat B."/>
            <person name="Grigoriev I.V."/>
            <person name="Hibbett D.S."/>
            <person name="Martin F."/>
        </authorList>
    </citation>
    <scope>NUCLEOTIDE SEQUENCE [LARGE SCALE GENOMIC DNA]</scope>
    <source>
        <strain evidence="3">MUT 4182</strain>
    </source>
</reference>
<name>A0A0C3QSA3_9AGAM</name>
<proteinExistence type="predicted"/>
<dbReference type="AlphaFoldDB" id="A0A0C3QSA3"/>
<evidence type="ECO:0000259" key="1">
    <source>
        <dbReference type="Pfam" id="PF12937"/>
    </source>
</evidence>
<organism evidence="2 3">
    <name type="scientific">Tulasnella calospora MUT 4182</name>
    <dbReference type="NCBI Taxonomy" id="1051891"/>
    <lineage>
        <taxon>Eukaryota</taxon>
        <taxon>Fungi</taxon>
        <taxon>Dikarya</taxon>
        <taxon>Basidiomycota</taxon>
        <taxon>Agaricomycotina</taxon>
        <taxon>Agaricomycetes</taxon>
        <taxon>Cantharellales</taxon>
        <taxon>Tulasnellaceae</taxon>
        <taxon>Tulasnella</taxon>
    </lineage>
</organism>
<sequence>MTDVIPPALCISEILSEVFDLLPKRADAAAAATVCRTWTSVALNRVWQDLPSVFPLLELLGPLTYVDTRGWDFEHGIPDANFGRLAAYTSRVRSVRYNDQERWTGGFRQRISTDVSAKILYYIASQHGLCLLPSVKNIEWAVAKDEAVLQILPFLCPTLVSLDLKLGCEVSGRATLAMLRTLSSVLPKELEHLRFFPSMENEAIDMELTSTLNQFDSLSILQAPYSALAADTLVRLGPNLRSLEVQYLLEVTEELEDLSVLLTETCPVIESIVLYVAWASQDWDDRAPEQVPFRLLHPLLQCSNLVELQVDFVVPISLEDSDVRAIHQAWPELQVLHLSAKSFASESLGMPLSILSVFATYWPPALRRLALFCACDDVPLAPTERKHPIRALETLGFGCALLDRRNVGPIITYLQALFRIRKIVANPLPWWGCESSPFEPFGEIPMDDPWREVMDAVEEVTRADRKIGGH</sequence>
<dbReference type="Pfam" id="PF12937">
    <property type="entry name" value="F-box-like"/>
    <property type="match status" value="1"/>
</dbReference>
<keyword evidence="3" id="KW-1185">Reference proteome</keyword>